<dbReference type="InterPro" id="IPR036390">
    <property type="entry name" value="WH_DNA-bd_sf"/>
</dbReference>
<dbReference type="PANTHER" id="PTHR38445:SF10">
    <property type="entry name" value="GNTR-FAMILY TRANSCRIPTIONAL REGULATOR"/>
    <property type="match status" value="1"/>
</dbReference>
<accession>A0A7X3MH66</accession>
<evidence type="ECO:0000256" key="2">
    <source>
        <dbReference type="ARBA" id="ARBA00023125"/>
    </source>
</evidence>
<evidence type="ECO:0000313" key="5">
    <source>
        <dbReference type="EMBL" id="MXP76339.1"/>
    </source>
</evidence>
<keyword evidence="2" id="KW-0238">DNA-binding</keyword>
<reference evidence="5 6" key="1">
    <citation type="submission" date="2019-12" db="EMBL/GenBank/DDBJ databases">
        <title>Sporaefaciens musculi gen. nov., sp. nov., a novel bacterium isolated from the caecum of an obese mouse.</title>
        <authorList>
            <person name="Rasmussen T.S."/>
            <person name="Streidl T."/>
            <person name="Hitch T.C.A."/>
            <person name="Wortmann E."/>
            <person name="Deptula P."/>
            <person name="Hansen M."/>
            <person name="Nielsen D.S."/>
            <person name="Clavel T."/>
            <person name="Vogensen F.K."/>
        </authorList>
    </citation>
    <scope>NUCLEOTIDE SEQUENCE [LARGE SCALE GENOMIC DNA]</scope>
    <source>
        <strain evidence="5 6">WCA-9-b2</strain>
    </source>
</reference>
<dbReference type="Gene3D" id="1.10.10.10">
    <property type="entry name" value="Winged helix-like DNA-binding domain superfamily/Winged helix DNA-binding domain"/>
    <property type="match status" value="1"/>
</dbReference>
<dbReference type="InterPro" id="IPR036388">
    <property type="entry name" value="WH-like_DNA-bd_sf"/>
</dbReference>
<feature type="domain" description="HTH gntR-type" evidence="4">
    <location>
        <begin position="9"/>
        <end position="77"/>
    </location>
</feature>
<evidence type="ECO:0000256" key="1">
    <source>
        <dbReference type="ARBA" id="ARBA00023015"/>
    </source>
</evidence>
<dbReference type="SUPFAM" id="SSF46785">
    <property type="entry name" value="Winged helix' DNA-binding domain"/>
    <property type="match status" value="1"/>
</dbReference>
<dbReference type="EMBL" id="WUQX01000001">
    <property type="protein sequence ID" value="MXP76339.1"/>
    <property type="molecule type" value="Genomic_DNA"/>
</dbReference>
<evidence type="ECO:0000256" key="3">
    <source>
        <dbReference type="ARBA" id="ARBA00023163"/>
    </source>
</evidence>
<dbReference type="InterPro" id="IPR000524">
    <property type="entry name" value="Tscrpt_reg_HTH_GntR"/>
</dbReference>
<proteinExistence type="predicted"/>
<dbReference type="Pfam" id="PF00392">
    <property type="entry name" value="GntR"/>
    <property type="match status" value="1"/>
</dbReference>
<organism evidence="5 6">
    <name type="scientific">Sporofaciens musculi</name>
    <dbReference type="NCBI Taxonomy" id="2681861"/>
    <lineage>
        <taxon>Bacteria</taxon>
        <taxon>Bacillati</taxon>
        <taxon>Bacillota</taxon>
        <taxon>Clostridia</taxon>
        <taxon>Lachnospirales</taxon>
        <taxon>Lachnospiraceae</taxon>
        <taxon>Sporofaciens</taxon>
    </lineage>
</organism>
<keyword evidence="3" id="KW-0804">Transcription</keyword>
<dbReference type="PROSITE" id="PS50949">
    <property type="entry name" value="HTH_GNTR"/>
    <property type="match status" value="1"/>
</dbReference>
<protein>
    <submittedName>
        <fullName evidence="5">GntR family transcriptional regulator</fullName>
    </submittedName>
</protein>
<sequence>MKLNLDQEKPIFIQIAEGIEDGILTGAFPEESQIPSITEFSVNYKINPATALKGINLLVDEAIIFKKRGVGMFVAQGAVSKLQKKRQDQFYNNYISRLVEEAKRLGITSDEIIAMIERGFVQ</sequence>
<dbReference type="GO" id="GO:0003700">
    <property type="term" value="F:DNA-binding transcription factor activity"/>
    <property type="evidence" value="ECO:0007669"/>
    <property type="project" value="InterPro"/>
</dbReference>
<evidence type="ECO:0000313" key="6">
    <source>
        <dbReference type="Proteomes" id="UP000460412"/>
    </source>
</evidence>
<name>A0A7X3MH66_9FIRM</name>
<dbReference type="AlphaFoldDB" id="A0A7X3MH66"/>
<comment type="caution">
    <text evidence="5">The sequence shown here is derived from an EMBL/GenBank/DDBJ whole genome shotgun (WGS) entry which is preliminary data.</text>
</comment>
<dbReference type="GO" id="GO:0003677">
    <property type="term" value="F:DNA binding"/>
    <property type="evidence" value="ECO:0007669"/>
    <property type="project" value="UniProtKB-KW"/>
</dbReference>
<dbReference type="Proteomes" id="UP000460412">
    <property type="component" value="Unassembled WGS sequence"/>
</dbReference>
<dbReference type="PANTHER" id="PTHR38445">
    <property type="entry name" value="HTH-TYPE TRANSCRIPTIONAL REPRESSOR YTRA"/>
    <property type="match status" value="1"/>
</dbReference>
<evidence type="ECO:0000259" key="4">
    <source>
        <dbReference type="PROSITE" id="PS50949"/>
    </source>
</evidence>
<keyword evidence="6" id="KW-1185">Reference proteome</keyword>
<dbReference type="RefSeq" id="WP_159751482.1">
    <property type="nucleotide sequence ID" value="NZ_WUQX01000001.1"/>
</dbReference>
<gene>
    <name evidence="5" type="ORF">GN277_13335</name>
</gene>
<keyword evidence="1" id="KW-0805">Transcription regulation</keyword>